<protein>
    <submittedName>
        <fullName evidence="4">TetR/AcrR family transcriptional regulator</fullName>
    </submittedName>
</protein>
<feature type="DNA-binding region" description="H-T-H motif" evidence="2">
    <location>
        <begin position="35"/>
        <end position="54"/>
    </location>
</feature>
<evidence type="ECO:0000256" key="2">
    <source>
        <dbReference type="PROSITE-ProRule" id="PRU00335"/>
    </source>
</evidence>
<organism evidence="4 5">
    <name type="scientific">Candidatus Pedobacter colombiensis</name>
    <dbReference type="NCBI Taxonomy" id="3121371"/>
    <lineage>
        <taxon>Bacteria</taxon>
        <taxon>Pseudomonadati</taxon>
        <taxon>Bacteroidota</taxon>
        <taxon>Sphingobacteriia</taxon>
        <taxon>Sphingobacteriales</taxon>
        <taxon>Sphingobacteriaceae</taxon>
        <taxon>Pedobacter</taxon>
    </lineage>
</organism>
<name>A0AAJ5WCH2_9SPHI</name>
<proteinExistence type="predicted"/>
<dbReference type="GO" id="GO:0003677">
    <property type="term" value="F:DNA binding"/>
    <property type="evidence" value="ECO:0007669"/>
    <property type="project" value="UniProtKB-UniRule"/>
</dbReference>
<keyword evidence="1 2" id="KW-0238">DNA-binding</keyword>
<reference evidence="4" key="1">
    <citation type="submission" date="2023-03" db="EMBL/GenBank/DDBJ databases">
        <title>Andean soil-derived lignocellulolytic bacterial consortium as a source of novel taxa and putative plastic-active enzymes.</title>
        <authorList>
            <person name="Diaz-Garcia L."/>
            <person name="Chuvochina M."/>
            <person name="Feuerriegel G."/>
            <person name="Bunk B."/>
            <person name="Sproer C."/>
            <person name="Streit W.R."/>
            <person name="Rodriguez L.M."/>
            <person name="Overmann J."/>
            <person name="Jimenez D.J."/>
        </authorList>
    </citation>
    <scope>NUCLEOTIDE SEQUENCE</scope>
    <source>
        <strain evidence="4">MAG 3858</strain>
    </source>
</reference>
<evidence type="ECO:0000259" key="3">
    <source>
        <dbReference type="PROSITE" id="PS50977"/>
    </source>
</evidence>
<dbReference type="Proteomes" id="UP001214530">
    <property type="component" value="Chromosome"/>
</dbReference>
<dbReference type="InterPro" id="IPR009057">
    <property type="entry name" value="Homeodomain-like_sf"/>
</dbReference>
<evidence type="ECO:0000313" key="5">
    <source>
        <dbReference type="Proteomes" id="UP001214530"/>
    </source>
</evidence>
<dbReference type="Pfam" id="PF00440">
    <property type="entry name" value="TetR_N"/>
    <property type="match status" value="1"/>
</dbReference>
<dbReference type="PRINTS" id="PR00455">
    <property type="entry name" value="HTHTETR"/>
</dbReference>
<dbReference type="EMBL" id="CP119313">
    <property type="protein sequence ID" value="WEK20939.1"/>
    <property type="molecule type" value="Genomic_DNA"/>
</dbReference>
<dbReference type="Pfam" id="PF17937">
    <property type="entry name" value="TetR_C_28"/>
    <property type="match status" value="1"/>
</dbReference>
<accession>A0AAJ5WCH2</accession>
<gene>
    <name evidence="4" type="ORF">P0Y49_07285</name>
</gene>
<evidence type="ECO:0000256" key="1">
    <source>
        <dbReference type="ARBA" id="ARBA00023125"/>
    </source>
</evidence>
<dbReference type="PROSITE" id="PS50977">
    <property type="entry name" value="HTH_TETR_2"/>
    <property type="match status" value="1"/>
</dbReference>
<evidence type="ECO:0000313" key="4">
    <source>
        <dbReference type="EMBL" id="WEK20939.1"/>
    </source>
</evidence>
<sequence length="185" mass="21152">MENPYKRKKDPEASKQLILNTAAEIGATADWHQVTFQAIADKTGLSKGGIIHHFRSKEELLEELVLQSLVELTEWIDEEKRTSGNNIAPIAFLHFVIKKSDDLHYRRAMKVILQAALINEHYKKMWDDWFTQHIAGGSVADLDINSLIIMLVADGLWYADNLGVYNITAKKKQQILNKLLSMQHE</sequence>
<dbReference type="Gene3D" id="1.10.357.10">
    <property type="entry name" value="Tetracycline Repressor, domain 2"/>
    <property type="match status" value="1"/>
</dbReference>
<dbReference type="AlphaFoldDB" id="A0AAJ5WCH2"/>
<dbReference type="InterPro" id="IPR001647">
    <property type="entry name" value="HTH_TetR"/>
</dbReference>
<feature type="domain" description="HTH tetR-type" evidence="3">
    <location>
        <begin position="12"/>
        <end position="72"/>
    </location>
</feature>
<dbReference type="InterPro" id="IPR041479">
    <property type="entry name" value="TetR_CgmR_C"/>
</dbReference>
<dbReference type="SUPFAM" id="SSF46689">
    <property type="entry name" value="Homeodomain-like"/>
    <property type="match status" value="1"/>
</dbReference>
<dbReference type="SUPFAM" id="SSF48498">
    <property type="entry name" value="Tetracyclin repressor-like, C-terminal domain"/>
    <property type="match status" value="1"/>
</dbReference>
<dbReference type="InterPro" id="IPR036271">
    <property type="entry name" value="Tet_transcr_reg_TetR-rel_C_sf"/>
</dbReference>